<evidence type="ECO:0000313" key="2">
    <source>
        <dbReference type="EMBL" id="KIK01556.1"/>
    </source>
</evidence>
<evidence type="ECO:0000256" key="1">
    <source>
        <dbReference type="SAM" id="MobiDB-lite"/>
    </source>
</evidence>
<organism evidence="2 3">
    <name type="scientific">Laccaria amethystina LaAM-08-1</name>
    <dbReference type="NCBI Taxonomy" id="1095629"/>
    <lineage>
        <taxon>Eukaryota</taxon>
        <taxon>Fungi</taxon>
        <taxon>Dikarya</taxon>
        <taxon>Basidiomycota</taxon>
        <taxon>Agaricomycotina</taxon>
        <taxon>Agaricomycetes</taxon>
        <taxon>Agaricomycetidae</taxon>
        <taxon>Agaricales</taxon>
        <taxon>Agaricineae</taxon>
        <taxon>Hydnangiaceae</taxon>
        <taxon>Laccaria</taxon>
    </lineage>
</organism>
<reference evidence="2 3" key="1">
    <citation type="submission" date="2014-04" db="EMBL/GenBank/DDBJ databases">
        <authorList>
            <consortium name="DOE Joint Genome Institute"/>
            <person name="Kuo A."/>
            <person name="Kohler A."/>
            <person name="Nagy L.G."/>
            <person name="Floudas D."/>
            <person name="Copeland A."/>
            <person name="Barry K.W."/>
            <person name="Cichocki N."/>
            <person name="Veneault-Fourrey C."/>
            <person name="LaButti K."/>
            <person name="Lindquist E.A."/>
            <person name="Lipzen A."/>
            <person name="Lundell T."/>
            <person name="Morin E."/>
            <person name="Murat C."/>
            <person name="Sun H."/>
            <person name="Tunlid A."/>
            <person name="Henrissat B."/>
            <person name="Grigoriev I.V."/>
            <person name="Hibbett D.S."/>
            <person name="Martin F."/>
            <person name="Nordberg H.P."/>
            <person name="Cantor M.N."/>
            <person name="Hua S.X."/>
        </authorList>
    </citation>
    <scope>NUCLEOTIDE SEQUENCE [LARGE SCALE GENOMIC DNA]</scope>
    <source>
        <strain evidence="2 3">LaAM-08-1</strain>
    </source>
</reference>
<evidence type="ECO:0000313" key="3">
    <source>
        <dbReference type="Proteomes" id="UP000054477"/>
    </source>
</evidence>
<accession>A0A0C9X9A3</accession>
<proteinExistence type="predicted"/>
<dbReference type="Proteomes" id="UP000054477">
    <property type="component" value="Unassembled WGS sequence"/>
</dbReference>
<dbReference type="AlphaFoldDB" id="A0A0C9X9A3"/>
<reference evidence="3" key="2">
    <citation type="submission" date="2015-01" db="EMBL/GenBank/DDBJ databases">
        <title>Evolutionary Origins and Diversification of the Mycorrhizal Mutualists.</title>
        <authorList>
            <consortium name="DOE Joint Genome Institute"/>
            <consortium name="Mycorrhizal Genomics Consortium"/>
            <person name="Kohler A."/>
            <person name="Kuo A."/>
            <person name="Nagy L.G."/>
            <person name="Floudas D."/>
            <person name="Copeland A."/>
            <person name="Barry K.W."/>
            <person name="Cichocki N."/>
            <person name="Veneault-Fourrey C."/>
            <person name="LaButti K."/>
            <person name="Lindquist E.A."/>
            <person name="Lipzen A."/>
            <person name="Lundell T."/>
            <person name="Morin E."/>
            <person name="Murat C."/>
            <person name="Riley R."/>
            <person name="Ohm R."/>
            <person name="Sun H."/>
            <person name="Tunlid A."/>
            <person name="Henrissat B."/>
            <person name="Grigoriev I.V."/>
            <person name="Hibbett D.S."/>
            <person name="Martin F."/>
        </authorList>
    </citation>
    <scope>NUCLEOTIDE SEQUENCE [LARGE SCALE GENOMIC DNA]</scope>
    <source>
        <strain evidence="3">LaAM-08-1</strain>
    </source>
</reference>
<gene>
    <name evidence="2" type="ORF">K443DRAFT_98392</name>
</gene>
<dbReference type="HOGENOM" id="CLU_2910332_0_0_1"/>
<keyword evidence="3" id="KW-1185">Reference proteome</keyword>
<protein>
    <submittedName>
        <fullName evidence="2">Uncharacterized protein</fullName>
    </submittedName>
</protein>
<dbReference type="EMBL" id="KN838605">
    <property type="protein sequence ID" value="KIK01556.1"/>
    <property type="molecule type" value="Genomic_DNA"/>
</dbReference>
<name>A0A0C9X9A3_9AGAR</name>
<feature type="non-terminal residue" evidence="2">
    <location>
        <position position="1"/>
    </location>
</feature>
<sequence length="62" mass="6749">RKTDKNSLYTMLERSEPSSSCSPGRWHVTLAPQDLAQCGSTPAPQYLGRLHTQARAAATFSA</sequence>
<feature type="region of interest" description="Disordered" evidence="1">
    <location>
        <begin position="1"/>
        <end position="25"/>
    </location>
</feature>